<evidence type="ECO:0000313" key="1">
    <source>
        <dbReference type="EMBL" id="MBH0780377.1"/>
    </source>
</evidence>
<proteinExistence type="predicted"/>
<gene>
    <name evidence="1" type="ORF">IT779_29305</name>
</gene>
<dbReference type="Proteomes" id="UP000655751">
    <property type="component" value="Unassembled WGS sequence"/>
</dbReference>
<comment type="caution">
    <text evidence="1">The sequence shown here is derived from an EMBL/GenBank/DDBJ whole genome shotgun (WGS) entry which is preliminary data.</text>
</comment>
<organism evidence="1 2">
    <name type="scientific">Nocardia bovistercoris</name>
    <dbReference type="NCBI Taxonomy" id="2785916"/>
    <lineage>
        <taxon>Bacteria</taxon>
        <taxon>Bacillati</taxon>
        <taxon>Actinomycetota</taxon>
        <taxon>Actinomycetes</taxon>
        <taxon>Mycobacteriales</taxon>
        <taxon>Nocardiaceae</taxon>
        <taxon>Nocardia</taxon>
    </lineage>
</organism>
<dbReference type="RefSeq" id="WP_196152690.1">
    <property type="nucleotide sequence ID" value="NZ_JADMLG010000015.1"/>
</dbReference>
<dbReference type="EMBL" id="JADMLG010000015">
    <property type="protein sequence ID" value="MBH0780377.1"/>
    <property type="molecule type" value="Genomic_DNA"/>
</dbReference>
<sequence>MSRGIGTVNVDRLIEIEDLLYDNALTHTDLIDRLGHAGLTEVARVIEGLRGDPLDDPSWDE</sequence>
<protein>
    <submittedName>
        <fullName evidence="1">Uncharacterized protein</fullName>
    </submittedName>
</protein>
<keyword evidence="2" id="KW-1185">Reference proteome</keyword>
<evidence type="ECO:0000313" key="2">
    <source>
        <dbReference type="Proteomes" id="UP000655751"/>
    </source>
</evidence>
<name>A0A931II04_9NOCA</name>
<accession>A0A931II04</accession>
<reference evidence="1" key="1">
    <citation type="submission" date="2020-11" db="EMBL/GenBank/DDBJ databases">
        <title>Nocardia NEAU-351.nov., a novel actinomycete isolated from the cow dung.</title>
        <authorList>
            <person name="Zhang X."/>
        </authorList>
    </citation>
    <scope>NUCLEOTIDE SEQUENCE</scope>
    <source>
        <strain evidence="1">NEAU-351</strain>
    </source>
</reference>
<dbReference type="AlphaFoldDB" id="A0A931II04"/>